<organism evidence="1 2">
    <name type="scientific">Toxocara canis</name>
    <name type="common">Canine roundworm</name>
    <dbReference type="NCBI Taxonomy" id="6265"/>
    <lineage>
        <taxon>Eukaryota</taxon>
        <taxon>Metazoa</taxon>
        <taxon>Ecdysozoa</taxon>
        <taxon>Nematoda</taxon>
        <taxon>Chromadorea</taxon>
        <taxon>Rhabditida</taxon>
        <taxon>Spirurina</taxon>
        <taxon>Ascaridomorpha</taxon>
        <taxon>Ascaridoidea</taxon>
        <taxon>Toxocaridae</taxon>
        <taxon>Toxocara</taxon>
    </lineage>
</organism>
<sequence length="307" mass="34802">MRNNTNQRATIALSLCFAECPLTTSRLSQLVRKRTNRMGGNMPEGCHCGDISVTLSENAEAALVLLFGWAGCSDRYLAKYSQIYENAGYSTVRFTADITKVRSFASYRAFALELYENVLESSQASMIIFHVFSMNGCSVFCALWDLIDTLAEADRFKAKIKGVIYDSSPANVTPWQGATAISIATLPPNKYASALRESYRMVLAGYFSFHRGMIWLRSQWEDNVYERNFAFYRMLAMHDLPAHQLFIYSKADIICSAESIEEFVQVQKQKGVNISRTVFSDSPHCQHYRFHSNDYEQACLNFLNALS</sequence>
<evidence type="ECO:0000313" key="1">
    <source>
        <dbReference type="EMBL" id="KHN72139.1"/>
    </source>
</evidence>
<dbReference type="InterPro" id="IPR008547">
    <property type="entry name" value="DUF829_TMEM53"/>
</dbReference>
<dbReference type="Gene3D" id="3.40.50.1820">
    <property type="entry name" value="alpha/beta hydrolase"/>
    <property type="match status" value="1"/>
</dbReference>
<name>A0A0B2USB6_TOXCA</name>
<keyword evidence="2" id="KW-1185">Reference proteome</keyword>
<comment type="caution">
    <text evidence="1">The sequence shown here is derived from an EMBL/GenBank/DDBJ whole genome shotgun (WGS) entry which is preliminary data.</text>
</comment>
<protein>
    <submittedName>
        <fullName evidence="1">Transmembrane protein 53</fullName>
    </submittedName>
</protein>
<dbReference type="SUPFAM" id="SSF53474">
    <property type="entry name" value="alpha/beta-Hydrolases"/>
    <property type="match status" value="1"/>
</dbReference>
<evidence type="ECO:0000313" key="2">
    <source>
        <dbReference type="Proteomes" id="UP000031036"/>
    </source>
</evidence>
<dbReference type="PANTHER" id="PTHR12265:SF41">
    <property type="entry name" value="TRANSMEMBRANE PROTEIN 53"/>
    <property type="match status" value="1"/>
</dbReference>
<dbReference type="EMBL" id="JPKZ01003294">
    <property type="protein sequence ID" value="KHN72139.1"/>
    <property type="molecule type" value="Genomic_DNA"/>
</dbReference>
<dbReference type="OrthoDB" id="77878at2759"/>
<dbReference type="Proteomes" id="UP000031036">
    <property type="component" value="Unassembled WGS sequence"/>
</dbReference>
<accession>A0A0B2USB6</accession>
<dbReference type="OMA" id="FCALWDL"/>
<dbReference type="PANTHER" id="PTHR12265">
    <property type="entry name" value="TRANSMEMBRANE PROTEIN 53"/>
    <property type="match status" value="1"/>
</dbReference>
<dbReference type="InterPro" id="IPR029058">
    <property type="entry name" value="AB_hydrolase_fold"/>
</dbReference>
<dbReference type="Pfam" id="PF05705">
    <property type="entry name" value="DUF829"/>
    <property type="match status" value="1"/>
</dbReference>
<reference evidence="1 2" key="1">
    <citation type="submission" date="2014-11" db="EMBL/GenBank/DDBJ databases">
        <title>Genetic blueprint of the zoonotic pathogen Toxocara canis.</title>
        <authorList>
            <person name="Zhu X.-Q."/>
            <person name="Korhonen P.K."/>
            <person name="Cai H."/>
            <person name="Young N.D."/>
            <person name="Nejsum P."/>
            <person name="von Samson-Himmelstjerna G."/>
            <person name="Boag P.R."/>
            <person name="Tan P."/>
            <person name="Li Q."/>
            <person name="Min J."/>
            <person name="Yang Y."/>
            <person name="Wang X."/>
            <person name="Fang X."/>
            <person name="Hall R.S."/>
            <person name="Hofmann A."/>
            <person name="Sternberg P.W."/>
            <person name="Jex A.R."/>
            <person name="Gasser R.B."/>
        </authorList>
    </citation>
    <scope>NUCLEOTIDE SEQUENCE [LARGE SCALE GENOMIC DNA]</scope>
    <source>
        <strain evidence="1">PN_DK_2014</strain>
    </source>
</reference>
<keyword evidence="1" id="KW-0812">Transmembrane</keyword>
<dbReference type="AlphaFoldDB" id="A0A0B2USB6"/>
<gene>
    <name evidence="1" type="primary">TMEM53</name>
    <name evidence="1" type="ORF">Tcan_06703</name>
</gene>
<proteinExistence type="predicted"/>
<keyword evidence="1" id="KW-0472">Membrane</keyword>